<dbReference type="GO" id="GO:0004722">
    <property type="term" value="F:protein serine/threonine phosphatase activity"/>
    <property type="evidence" value="ECO:0007669"/>
    <property type="project" value="UniProtKB-EC"/>
</dbReference>
<accession>A0A6N2SY90</accession>
<dbReference type="Gene3D" id="2.60.200.20">
    <property type="match status" value="1"/>
</dbReference>
<evidence type="ECO:0000313" key="2">
    <source>
        <dbReference type="EMBL" id="VYS96780.1"/>
    </source>
</evidence>
<gene>
    <name evidence="2" type="primary">pstP_2</name>
    <name evidence="2" type="ORF">AMLFYP55_02293</name>
</gene>
<dbReference type="SUPFAM" id="SSF81606">
    <property type="entry name" value="PP2C-like"/>
    <property type="match status" value="1"/>
</dbReference>
<dbReference type="EC" id="3.1.3.16" evidence="2"/>
<name>A0A6N2SY90_9BACT</name>
<dbReference type="AlphaFoldDB" id="A0A6N2SY90"/>
<protein>
    <submittedName>
        <fullName evidence="2">PP2C-family Ser/Thr phosphatase</fullName>
        <ecNumber evidence="2">3.1.3.16</ecNumber>
    </submittedName>
</protein>
<keyword evidence="2" id="KW-0378">Hydrolase</keyword>
<dbReference type="InterPro" id="IPR008984">
    <property type="entry name" value="SMAD_FHA_dom_sf"/>
</dbReference>
<dbReference type="CDD" id="cd00143">
    <property type="entry name" value="PP2Cc"/>
    <property type="match status" value="1"/>
</dbReference>
<reference evidence="2" key="1">
    <citation type="submission" date="2019-11" db="EMBL/GenBank/DDBJ databases">
        <authorList>
            <person name="Feng L."/>
        </authorList>
    </citation>
    <scope>NUCLEOTIDE SEQUENCE</scope>
    <source>
        <strain evidence="2">AMuciniphilaLFYP55</strain>
    </source>
</reference>
<feature type="domain" description="PPM-type phosphatase" evidence="1">
    <location>
        <begin position="198"/>
        <end position="449"/>
    </location>
</feature>
<dbReference type="SMART" id="SM00331">
    <property type="entry name" value="PP2C_SIG"/>
    <property type="match status" value="1"/>
</dbReference>
<dbReference type="EMBL" id="CACRSS010000003">
    <property type="protein sequence ID" value="VYS96780.1"/>
    <property type="molecule type" value="Genomic_DNA"/>
</dbReference>
<dbReference type="InterPro" id="IPR036457">
    <property type="entry name" value="PPM-type-like_dom_sf"/>
</dbReference>
<dbReference type="OrthoDB" id="9801841at2"/>
<dbReference type="RefSeq" id="WP_102722770.1">
    <property type="nucleotide sequence ID" value="NZ_CACRSS010000003.1"/>
</dbReference>
<evidence type="ECO:0000259" key="1">
    <source>
        <dbReference type="PROSITE" id="PS51746"/>
    </source>
</evidence>
<dbReference type="PROSITE" id="PS51746">
    <property type="entry name" value="PPM_2"/>
    <property type="match status" value="1"/>
</dbReference>
<dbReference type="CDD" id="cd00060">
    <property type="entry name" value="FHA"/>
    <property type="match status" value="1"/>
</dbReference>
<dbReference type="Gene3D" id="3.60.40.10">
    <property type="entry name" value="PPM-type phosphatase domain"/>
    <property type="match status" value="1"/>
</dbReference>
<dbReference type="SMART" id="SM00332">
    <property type="entry name" value="PP2Cc"/>
    <property type="match status" value="1"/>
</dbReference>
<dbReference type="InterPro" id="IPR001932">
    <property type="entry name" value="PPM-type_phosphatase-like_dom"/>
</dbReference>
<sequence>MIQQEKMLSAGGRPSCGPFPDSLVVGWMVIVSGVDCGKFFPLTYGKASMGTAESNTLVISEEYEGVAEESHCSISLTKDDRLFKLNVCGEENFPVFVNGERVAGSFILLGREEIRLGDLKLVFVALCDENFFWPEEMIPGGETESAGELERRDWEELGEIPISSISWDMQRCSGDVSERECLSDEQRFSCFLQKNWLFMCSDSMLGDRKEQQDSSGYWNNEEWAFFVIVDGAGGHSLGAEASRAVIKTASRYWKASVGMPTPEPRLWLESFFLCANEKVRVETYRGGRASVTSVLLHRSGRCYIGHVGDCRAYHLRGSKICFRSKDDNVAQLLVDQGLLSADEVNGNRSRHQLIKALGGSIPPKMGYRELEYERGDLFFLCTDGVWGVLDDFLIAASLSDASSPMYWKGPDCEMRQREHLASSVQSLFHSVRFLSSCHADNASCTVVSVSPLSEDGAEGPDRRFFD</sequence>
<dbReference type="Pfam" id="PF13672">
    <property type="entry name" value="PP2C_2"/>
    <property type="match status" value="1"/>
</dbReference>
<dbReference type="SUPFAM" id="SSF49879">
    <property type="entry name" value="SMAD/FHA domain"/>
    <property type="match status" value="1"/>
</dbReference>
<proteinExistence type="predicted"/>
<organism evidence="2">
    <name type="scientific">Akkermansia muciniphila</name>
    <dbReference type="NCBI Taxonomy" id="239935"/>
    <lineage>
        <taxon>Bacteria</taxon>
        <taxon>Pseudomonadati</taxon>
        <taxon>Verrucomicrobiota</taxon>
        <taxon>Verrucomicrobiia</taxon>
        <taxon>Verrucomicrobiales</taxon>
        <taxon>Akkermansiaceae</taxon>
        <taxon>Akkermansia</taxon>
    </lineage>
</organism>